<evidence type="ECO:0000256" key="2">
    <source>
        <dbReference type="PROSITE-ProRule" id="PRU00169"/>
    </source>
</evidence>
<evidence type="ECO:0000256" key="1">
    <source>
        <dbReference type="ARBA" id="ARBA00022553"/>
    </source>
</evidence>
<accession>A0AAU8JF90</accession>
<dbReference type="PROSITE" id="PS50110">
    <property type="entry name" value="RESPONSE_REGULATORY"/>
    <property type="match status" value="1"/>
</dbReference>
<protein>
    <submittedName>
        <fullName evidence="4">Response regulator transcription factor</fullName>
    </submittedName>
</protein>
<evidence type="ECO:0000313" key="4">
    <source>
        <dbReference type="EMBL" id="XCM37870.1"/>
    </source>
</evidence>
<dbReference type="EMBL" id="CP159837">
    <property type="protein sequence ID" value="XCM37870.1"/>
    <property type="molecule type" value="Genomic_DNA"/>
</dbReference>
<dbReference type="InterPro" id="IPR001789">
    <property type="entry name" value="Sig_transdc_resp-reg_receiver"/>
</dbReference>
<dbReference type="PANTHER" id="PTHR44591">
    <property type="entry name" value="STRESS RESPONSE REGULATOR PROTEIN 1"/>
    <property type="match status" value="1"/>
</dbReference>
<organism evidence="4">
    <name type="scientific">Planktothricoides raciborskii GIHE-MW2</name>
    <dbReference type="NCBI Taxonomy" id="2792601"/>
    <lineage>
        <taxon>Bacteria</taxon>
        <taxon>Bacillati</taxon>
        <taxon>Cyanobacteriota</taxon>
        <taxon>Cyanophyceae</taxon>
        <taxon>Oscillatoriophycideae</taxon>
        <taxon>Oscillatoriales</taxon>
        <taxon>Oscillatoriaceae</taxon>
        <taxon>Planktothricoides</taxon>
    </lineage>
</organism>
<dbReference type="SUPFAM" id="SSF52172">
    <property type="entry name" value="CheY-like"/>
    <property type="match status" value="1"/>
</dbReference>
<gene>
    <name evidence="4" type="ORF">ABWT76_000676</name>
</gene>
<dbReference type="PANTHER" id="PTHR44591:SF3">
    <property type="entry name" value="RESPONSE REGULATORY DOMAIN-CONTAINING PROTEIN"/>
    <property type="match status" value="1"/>
</dbReference>
<dbReference type="InterPro" id="IPR050595">
    <property type="entry name" value="Bact_response_regulator"/>
</dbReference>
<reference evidence="4" key="1">
    <citation type="submission" date="2024-07" db="EMBL/GenBank/DDBJ databases">
        <authorList>
            <person name="Kim Y.J."/>
            <person name="Jeong J.Y."/>
        </authorList>
    </citation>
    <scope>NUCLEOTIDE SEQUENCE</scope>
    <source>
        <strain evidence="4">GIHE-MW2</strain>
    </source>
</reference>
<dbReference type="RefSeq" id="WP_190880359.1">
    <property type="nucleotide sequence ID" value="NZ_CP159837.1"/>
</dbReference>
<keyword evidence="1 2" id="KW-0597">Phosphoprotein</keyword>
<dbReference type="GO" id="GO:0000160">
    <property type="term" value="P:phosphorelay signal transduction system"/>
    <property type="evidence" value="ECO:0007669"/>
    <property type="project" value="InterPro"/>
</dbReference>
<sequence length="127" mass="14797">MKKILIIDRDRLFLSCLTDFLGFEFKIKTADDEFLGIKLAQQFEPDLIICDLKLPNLEGYQVLKTLREHRSTAKIPFVFLSCCSEWEERDRALKLGANAYLSKPVRLRKLLATIEEQLEIRELTPIP</sequence>
<name>A0AAU8JF90_9CYAN</name>
<proteinExistence type="predicted"/>
<dbReference type="InterPro" id="IPR011006">
    <property type="entry name" value="CheY-like_superfamily"/>
</dbReference>
<feature type="modified residue" description="4-aspartylphosphate" evidence="2">
    <location>
        <position position="51"/>
    </location>
</feature>
<evidence type="ECO:0000259" key="3">
    <source>
        <dbReference type="PROSITE" id="PS50110"/>
    </source>
</evidence>
<dbReference type="AlphaFoldDB" id="A0AAU8JF90"/>
<dbReference type="SMART" id="SM00448">
    <property type="entry name" value="REC"/>
    <property type="match status" value="1"/>
</dbReference>
<feature type="domain" description="Response regulatory" evidence="3">
    <location>
        <begin position="3"/>
        <end position="118"/>
    </location>
</feature>
<dbReference type="Pfam" id="PF00072">
    <property type="entry name" value="Response_reg"/>
    <property type="match status" value="1"/>
</dbReference>
<dbReference type="Gene3D" id="3.40.50.2300">
    <property type="match status" value="1"/>
</dbReference>